<reference evidence="1 2" key="2">
    <citation type="journal article" date="2022" name="Mol. Ecol. Resour.">
        <title>The genomes of chicory, endive, great burdock and yacon provide insights into Asteraceae paleo-polyploidization history and plant inulin production.</title>
        <authorList>
            <person name="Fan W."/>
            <person name="Wang S."/>
            <person name="Wang H."/>
            <person name="Wang A."/>
            <person name="Jiang F."/>
            <person name="Liu H."/>
            <person name="Zhao H."/>
            <person name="Xu D."/>
            <person name="Zhang Y."/>
        </authorList>
    </citation>
    <scope>NUCLEOTIDE SEQUENCE [LARGE SCALE GENOMIC DNA]</scope>
    <source>
        <strain evidence="2">cv. Yunnan</strain>
        <tissue evidence="1">Leaves</tissue>
    </source>
</reference>
<sequence>MSFVVGLIIGIILGFALIVGFVRLENGRSKRRSALLTWLNSHLTKIWPHVDEAASELIKANVEPVLEQYRPIVLSSLTFSRLTLGTVAPQFTGVSVIEDESDGITLELEINWDGNPSIILDVKTRLGVSLPVQVKNIAFTGVFRLIFKPLVNEFPCFGAVSFSLREKKKMDFTLKVVGGDISAIPGVADALESTIHDAVEDSITWPVRKVIPILPGDYSDLELKTMGTLEVKLVQAQGLTNKDFIGKSDPFAKLYIRPLRSRTQTSKVIDNDLNPVWNEHFEFVVEDISTQHLTVKIYDDDGLQSSELIGCAQYKLSELNPGKVKDVWLKLVKDLEIHRDNKDRGKVHLELLYCPYGVGNGFTNPFSSNLSMTSLERVLKDGSSGENGVVNNKKRTVIIRGVLSVTVLSAEDLPPADLMGKADPFVVLSMKKTGTKNKTRVVNENLNPIWNQTFDFVVEDGLHDMLIAEVWDHDTFGKDFMGRCILTLTRVLLEGEYKESFHIEEAKSGKLTLNLKWLAQPIYRKS</sequence>
<organism evidence="1 2">
    <name type="scientific">Smallanthus sonchifolius</name>
    <dbReference type="NCBI Taxonomy" id="185202"/>
    <lineage>
        <taxon>Eukaryota</taxon>
        <taxon>Viridiplantae</taxon>
        <taxon>Streptophyta</taxon>
        <taxon>Embryophyta</taxon>
        <taxon>Tracheophyta</taxon>
        <taxon>Spermatophyta</taxon>
        <taxon>Magnoliopsida</taxon>
        <taxon>eudicotyledons</taxon>
        <taxon>Gunneridae</taxon>
        <taxon>Pentapetalae</taxon>
        <taxon>asterids</taxon>
        <taxon>campanulids</taxon>
        <taxon>Asterales</taxon>
        <taxon>Asteraceae</taxon>
        <taxon>Asteroideae</taxon>
        <taxon>Heliantheae alliance</taxon>
        <taxon>Millerieae</taxon>
        <taxon>Smallanthus</taxon>
    </lineage>
</organism>
<gene>
    <name evidence="1" type="ORF">L1987_29918</name>
</gene>
<proteinExistence type="predicted"/>
<evidence type="ECO:0000313" key="2">
    <source>
        <dbReference type="Proteomes" id="UP001056120"/>
    </source>
</evidence>
<keyword evidence="2" id="KW-1185">Reference proteome</keyword>
<evidence type="ECO:0000313" key="1">
    <source>
        <dbReference type="EMBL" id="KAI3801802.1"/>
    </source>
</evidence>
<protein>
    <submittedName>
        <fullName evidence="1">Uncharacterized protein</fullName>
    </submittedName>
</protein>
<reference evidence="2" key="1">
    <citation type="journal article" date="2022" name="Mol. Ecol. Resour.">
        <title>The genomes of chicory, endive, great burdock and yacon provide insights into Asteraceae palaeo-polyploidization history and plant inulin production.</title>
        <authorList>
            <person name="Fan W."/>
            <person name="Wang S."/>
            <person name="Wang H."/>
            <person name="Wang A."/>
            <person name="Jiang F."/>
            <person name="Liu H."/>
            <person name="Zhao H."/>
            <person name="Xu D."/>
            <person name="Zhang Y."/>
        </authorList>
    </citation>
    <scope>NUCLEOTIDE SEQUENCE [LARGE SCALE GENOMIC DNA]</scope>
    <source>
        <strain evidence="2">cv. Yunnan</strain>
    </source>
</reference>
<comment type="caution">
    <text evidence="1">The sequence shown here is derived from an EMBL/GenBank/DDBJ whole genome shotgun (WGS) entry which is preliminary data.</text>
</comment>
<dbReference type="Proteomes" id="UP001056120">
    <property type="component" value="Linkage Group LG10"/>
</dbReference>
<accession>A0ACB9I176</accession>
<dbReference type="EMBL" id="CM042027">
    <property type="protein sequence ID" value="KAI3801802.1"/>
    <property type="molecule type" value="Genomic_DNA"/>
</dbReference>
<name>A0ACB9I176_9ASTR</name>